<dbReference type="VEuPathDB" id="FungiDB:A9K55_001320"/>
<name>A0A2H4SR55_CORMI</name>
<gene>
    <name evidence="2" type="ORF">A9K55_001320</name>
</gene>
<organism evidence="2 3">
    <name type="scientific">Cordyceps militaris</name>
    <name type="common">Caterpillar fungus</name>
    <name type="synonym">Clavaria militaris</name>
    <dbReference type="NCBI Taxonomy" id="73501"/>
    <lineage>
        <taxon>Eukaryota</taxon>
        <taxon>Fungi</taxon>
        <taxon>Dikarya</taxon>
        <taxon>Ascomycota</taxon>
        <taxon>Pezizomycotina</taxon>
        <taxon>Sordariomycetes</taxon>
        <taxon>Hypocreomycetidae</taxon>
        <taxon>Hypocreales</taxon>
        <taxon>Cordycipitaceae</taxon>
        <taxon>Cordyceps</taxon>
    </lineage>
</organism>
<reference evidence="2 3" key="1">
    <citation type="journal article" date="2017" name="BMC Genomics">
        <title>Chromosome level assembly and secondary metabolite potential of the parasitic fungus Cordyceps militaris.</title>
        <authorList>
            <person name="Kramer G.J."/>
            <person name="Nodwell J.R."/>
        </authorList>
    </citation>
    <scope>NUCLEOTIDE SEQUENCE [LARGE SCALE GENOMIC DNA]</scope>
    <source>
        <strain evidence="2 3">ATCC 34164</strain>
    </source>
</reference>
<sequence length="240" mass="26316">MSRMPDNHASSETVQKAKWDCPKLSTYGFAQCLGWALCIALIHDGTRRKIEAAFFLSVLFFKQAAYYAASVMRMPFICSEMPTSRRASTADRGAKQMCSETISICPPTSSLGSQCTHPRCEAPMKDEMALLMALLKWTAENARGAKRAASLLHTCETDFIEFAADHRRHEERDLLLQSRVRRRSDLGQVDADLVPSALPLGVTAGREDVVPGQPGGVPHDGHATNDGDLRGSSGRVLTNH</sequence>
<evidence type="ECO:0000313" key="2">
    <source>
        <dbReference type="EMBL" id="ATY65585.1"/>
    </source>
</evidence>
<evidence type="ECO:0000256" key="1">
    <source>
        <dbReference type="SAM" id="MobiDB-lite"/>
    </source>
</evidence>
<dbReference type="AlphaFoldDB" id="A0A2H4SR55"/>
<accession>A0A2H4SR55</accession>
<evidence type="ECO:0000313" key="3">
    <source>
        <dbReference type="Proteomes" id="UP000323067"/>
    </source>
</evidence>
<feature type="region of interest" description="Disordered" evidence="1">
    <location>
        <begin position="205"/>
        <end position="240"/>
    </location>
</feature>
<dbReference type="EMBL" id="CP023326">
    <property type="protein sequence ID" value="ATY65585.1"/>
    <property type="molecule type" value="Genomic_DNA"/>
</dbReference>
<protein>
    <submittedName>
        <fullName evidence="2">Uncharacterized protein</fullName>
    </submittedName>
</protein>
<dbReference type="Proteomes" id="UP000323067">
    <property type="component" value="Chromosome iii"/>
</dbReference>
<feature type="compositionally biased region" description="Basic and acidic residues" evidence="1">
    <location>
        <begin position="219"/>
        <end position="229"/>
    </location>
</feature>
<dbReference type="VEuPathDB" id="FungiDB:CCM_08383"/>
<proteinExistence type="predicted"/>